<feature type="transmembrane region" description="Helical" evidence="7">
    <location>
        <begin position="151"/>
        <end position="177"/>
    </location>
</feature>
<evidence type="ECO:0000256" key="1">
    <source>
        <dbReference type="ARBA" id="ARBA00004141"/>
    </source>
</evidence>
<dbReference type="AlphaFoldDB" id="F8E259"/>
<evidence type="ECO:0000313" key="9">
    <source>
        <dbReference type="EMBL" id="AEI09376.1"/>
    </source>
</evidence>
<feature type="transmembrane region" description="Helical" evidence="7">
    <location>
        <begin position="197"/>
        <end position="224"/>
    </location>
</feature>
<gene>
    <name evidence="7 9" type="primary">tatC</name>
    <name evidence="9" type="ordered locus">CRES_1020</name>
</gene>
<evidence type="ECO:0000256" key="2">
    <source>
        <dbReference type="ARBA" id="ARBA00022692"/>
    </source>
</evidence>
<feature type="compositionally biased region" description="Low complexity" evidence="8">
    <location>
        <begin position="337"/>
        <end position="346"/>
    </location>
</feature>
<comment type="function">
    <text evidence="7">Part of the twin-arginine translocation (Tat) system that transports large folded proteins containing a characteristic twin-arginine motif in their signal peptide across membranes. Together with TatB, TatC is part of a receptor directly interacting with Tat signal peptides.</text>
</comment>
<feature type="transmembrane region" description="Helical" evidence="7">
    <location>
        <begin position="118"/>
        <end position="139"/>
    </location>
</feature>
<organism evidence="9 10">
    <name type="scientific">Corynebacterium resistens (strain DSM 45100 / JCM 12819 / GTC 2026 / SICGH 158)</name>
    <dbReference type="NCBI Taxonomy" id="662755"/>
    <lineage>
        <taxon>Bacteria</taxon>
        <taxon>Bacillati</taxon>
        <taxon>Actinomycetota</taxon>
        <taxon>Actinomycetes</taxon>
        <taxon>Mycobacteriales</taxon>
        <taxon>Corynebacteriaceae</taxon>
        <taxon>Corynebacterium</taxon>
    </lineage>
</organism>
<dbReference type="KEGG" id="crd:CRES_1020"/>
<dbReference type="PANTHER" id="PTHR30371:SF0">
    <property type="entry name" value="SEC-INDEPENDENT PROTEIN TRANSLOCASE PROTEIN TATC, CHLOROPLASTIC-RELATED"/>
    <property type="match status" value="1"/>
</dbReference>
<dbReference type="Pfam" id="PF00902">
    <property type="entry name" value="TatC"/>
    <property type="match status" value="1"/>
</dbReference>
<keyword evidence="3 7" id="KW-0653">Protein transport</keyword>
<dbReference type="GO" id="GO:0033281">
    <property type="term" value="C:TAT protein transport complex"/>
    <property type="evidence" value="ECO:0007669"/>
    <property type="project" value="UniProtKB-UniRule"/>
</dbReference>
<feature type="transmembrane region" description="Helical" evidence="7">
    <location>
        <begin position="259"/>
        <end position="277"/>
    </location>
</feature>
<feature type="region of interest" description="Disordered" evidence="8">
    <location>
        <begin position="327"/>
        <end position="370"/>
    </location>
</feature>
<keyword evidence="10" id="KW-1185">Reference proteome</keyword>
<evidence type="ECO:0000256" key="4">
    <source>
        <dbReference type="ARBA" id="ARBA00022989"/>
    </source>
</evidence>
<dbReference type="GO" id="GO:0065002">
    <property type="term" value="P:intracellular protein transmembrane transport"/>
    <property type="evidence" value="ECO:0007669"/>
    <property type="project" value="TreeGrafter"/>
</dbReference>
<dbReference type="GO" id="GO:0043953">
    <property type="term" value="P:protein transport by the Tat complex"/>
    <property type="evidence" value="ECO:0007669"/>
    <property type="project" value="UniProtKB-UniRule"/>
</dbReference>
<evidence type="ECO:0000256" key="7">
    <source>
        <dbReference type="HAMAP-Rule" id="MF_00902"/>
    </source>
</evidence>
<dbReference type="PROSITE" id="PS01218">
    <property type="entry name" value="TATC"/>
    <property type="match status" value="1"/>
</dbReference>
<name>F8E259_CORRG</name>
<accession>F8E259</accession>
<dbReference type="InterPro" id="IPR019820">
    <property type="entry name" value="Sec-indep_translocase_CS"/>
</dbReference>
<reference evidence="9 10" key="1">
    <citation type="journal article" date="2012" name="BMC Genomics">
        <title>Complete genome sequence, lifestyle, and multi-drug resistance of the human pathogen Corynebacterium resistens DSM 45100 isolated from blood samples of a leukemia patient.</title>
        <authorList>
            <person name="Schroder J."/>
            <person name="Maus I."/>
            <person name="Meyer K."/>
            <person name="Wordemann S."/>
            <person name="Blom J."/>
            <person name="Jaenicke S."/>
            <person name="Schneider J."/>
            <person name="Trost E."/>
            <person name="Tauch A."/>
        </authorList>
    </citation>
    <scope>NUCLEOTIDE SEQUENCE [LARGE SCALE GENOMIC DNA]</scope>
    <source>
        <strain evidence="10">DSM 45100 / JCM 12819 / CCUG 50093 / GTC 2026 / SICGH 158</strain>
    </source>
</reference>
<dbReference type="PANTHER" id="PTHR30371">
    <property type="entry name" value="SEC-INDEPENDENT PROTEIN TRANSLOCASE PROTEIN TATC"/>
    <property type="match status" value="1"/>
</dbReference>
<dbReference type="InterPro" id="IPR002033">
    <property type="entry name" value="TatC"/>
</dbReference>
<dbReference type="PRINTS" id="PR01840">
    <property type="entry name" value="TATCFAMILY"/>
</dbReference>
<protein>
    <recommendedName>
        <fullName evidence="7">Sec-independent protein translocase protein TatC</fullName>
    </recommendedName>
</protein>
<comment type="subcellular location">
    <subcellularLocation>
        <location evidence="7">Cell membrane</location>
        <topology evidence="7">Multi-pass membrane protein</topology>
    </subcellularLocation>
    <subcellularLocation>
        <location evidence="1">Membrane</location>
        <topology evidence="1">Multi-pass membrane protein</topology>
    </subcellularLocation>
</comment>
<dbReference type="eggNOG" id="COG0805">
    <property type="taxonomic scope" value="Bacteria"/>
</dbReference>
<sequence length="370" mass="40003">MTSTNSLSPQSAGKLPVRRNAKAPKARRKKSPTGDMTIVEHINELRRRLVISLLIIGVGTVVGYIWYGNGVGPIPSLGDILKRPYCSLPPEQRFGAASGDCRLLATAPLEMFILRLKVGALAGAVFTSPFWIAQIWGYITPGLKKNEKRWALTVGLSAGLLFILGAVLAYFVLAYAFDFLLSIGDGTQVAALRGSDYFKFVFALILVFGVSFEVPLLTVLLNFAGVLSYQQLKEKRRYVILFMFVFAAFVTPGQDPVSMVLLALSLTLMMEIATQIARINDKRKNRRDAEWVNISDDEASSINGAQPVGGSSVASAPSTIDAPAPIANYDSVEATRAPRSSSAARPIQQPQSTGRDDLNLSGGSAFDDVL</sequence>
<keyword evidence="2 7" id="KW-0812">Transmembrane</keyword>
<dbReference type="NCBIfam" id="TIGR00945">
    <property type="entry name" value="tatC"/>
    <property type="match status" value="1"/>
</dbReference>
<evidence type="ECO:0000256" key="3">
    <source>
        <dbReference type="ARBA" id="ARBA00022927"/>
    </source>
</evidence>
<keyword evidence="6 7" id="KW-0472">Membrane</keyword>
<feature type="transmembrane region" description="Helical" evidence="7">
    <location>
        <begin position="49"/>
        <end position="67"/>
    </location>
</feature>
<evidence type="ECO:0000313" key="10">
    <source>
        <dbReference type="Proteomes" id="UP000000492"/>
    </source>
</evidence>
<dbReference type="GO" id="GO:0009977">
    <property type="term" value="F:proton motive force dependent protein transmembrane transporter activity"/>
    <property type="evidence" value="ECO:0007669"/>
    <property type="project" value="TreeGrafter"/>
</dbReference>
<evidence type="ECO:0000256" key="6">
    <source>
        <dbReference type="ARBA" id="ARBA00023136"/>
    </source>
</evidence>
<comment type="subunit">
    <text evidence="7">The Tat system comprises two distinct complexes: a TatABC complex, containing multiple copies of TatA, TatB and TatC subunits, and a separate TatA complex, containing only TatA subunits. Substrates initially bind to the TatABC complex, which probably triggers association of the separate TatA complex to form the active translocon.</text>
</comment>
<dbReference type="RefSeq" id="WP_013888391.1">
    <property type="nucleotide sequence ID" value="NC_015673.1"/>
</dbReference>
<keyword evidence="5 7" id="KW-0811">Translocation</keyword>
<dbReference type="STRING" id="662755.CRES_1020"/>
<feature type="compositionally biased region" description="Polar residues" evidence="8">
    <location>
        <begin position="1"/>
        <end position="11"/>
    </location>
</feature>
<proteinExistence type="inferred from homology"/>
<feature type="region of interest" description="Disordered" evidence="8">
    <location>
        <begin position="1"/>
        <end position="33"/>
    </location>
</feature>
<comment type="similarity">
    <text evidence="7">Belongs to the TatC family.</text>
</comment>
<dbReference type="HOGENOM" id="CLU_031942_6_0_11"/>
<evidence type="ECO:0000256" key="5">
    <source>
        <dbReference type="ARBA" id="ARBA00023010"/>
    </source>
</evidence>
<keyword evidence="7" id="KW-0813">Transport</keyword>
<feature type="compositionally biased region" description="Basic residues" evidence="8">
    <location>
        <begin position="16"/>
        <end position="31"/>
    </location>
</feature>
<feature type="transmembrane region" description="Helical" evidence="7">
    <location>
        <begin position="236"/>
        <end position="253"/>
    </location>
</feature>
<dbReference type="Proteomes" id="UP000000492">
    <property type="component" value="Chromosome"/>
</dbReference>
<keyword evidence="7" id="KW-1003">Cell membrane</keyword>
<keyword evidence="4 7" id="KW-1133">Transmembrane helix</keyword>
<evidence type="ECO:0000256" key="8">
    <source>
        <dbReference type="SAM" id="MobiDB-lite"/>
    </source>
</evidence>
<dbReference type="HAMAP" id="MF_00902">
    <property type="entry name" value="TatC"/>
    <property type="match status" value="1"/>
</dbReference>
<dbReference type="EMBL" id="CP002857">
    <property type="protein sequence ID" value="AEI09376.1"/>
    <property type="molecule type" value="Genomic_DNA"/>
</dbReference>